<dbReference type="Pfam" id="PF01047">
    <property type="entry name" value="MarR"/>
    <property type="match status" value="1"/>
</dbReference>
<dbReference type="PRINTS" id="PR00598">
    <property type="entry name" value="HTHMARR"/>
</dbReference>
<dbReference type="Proteomes" id="UP000612362">
    <property type="component" value="Unassembled WGS sequence"/>
</dbReference>
<organism evidence="5 6">
    <name type="scientific">Ktedonospora formicarum</name>
    <dbReference type="NCBI Taxonomy" id="2778364"/>
    <lineage>
        <taxon>Bacteria</taxon>
        <taxon>Bacillati</taxon>
        <taxon>Chloroflexota</taxon>
        <taxon>Ktedonobacteria</taxon>
        <taxon>Ktedonobacterales</taxon>
        <taxon>Ktedonobacteraceae</taxon>
        <taxon>Ktedonospora</taxon>
    </lineage>
</organism>
<dbReference type="GO" id="GO:0003700">
    <property type="term" value="F:DNA-binding transcription factor activity"/>
    <property type="evidence" value="ECO:0007669"/>
    <property type="project" value="InterPro"/>
</dbReference>
<proteinExistence type="predicted"/>
<dbReference type="PANTHER" id="PTHR42756">
    <property type="entry name" value="TRANSCRIPTIONAL REGULATOR, MARR"/>
    <property type="match status" value="1"/>
</dbReference>
<evidence type="ECO:0000313" key="6">
    <source>
        <dbReference type="Proteomes" id="UP000612362"/>
    </source>
</evidence>
<dbReference type="Gene3D" id="1.10.10.10">
    <property type="entry name" value="Winged helix-like DNA-binding domain superfamily/Winged helix DNA-binding domain"/>
    <property type="match status" value="1"/>
</dbReference>
<reference evidence="5" key="1">
    <citation type="submission" date="2020-10" db="EMBL/GenBank/DDBJ databases">
        <title>Taxonomic study of unclassified bacteria belonging to the class Ktedonobacteria.</title>
        <authorList>
            <person name="Yabe S."/>
            <person name="Wang C.M."/>
            <person name="Zheng Y."/>
            <person name="Sakai Y."/>
            <person name="Cavaletti L."/>
            <person name="Monciardini P."/>
            <person name="Donadio S."/>
        </authorList>
    </citation>
    <scope>NUCLEOTIDE SEQUENCE</scope>
    <source>
        <strain evidence="5">SOSP1-1</strain>
    </source>
</reference>
<sequence>MSDEIDAVADWELLAQISLGYRHLSDRLMEQIGMHRAPAGVLCRLFLQDGLTQSELASQLSIQGASVTQVLQRMEEAGWVRRERDAEDNRLVRVYLTEQGREKERSITDQFMKFQEAVFAGIAPRERAFLRQLLTQMHQNMSRTD</sequence>
<feature type="domain" description="HTH marR-type" evidence="4">
    <location>
        <begin position="1"/>
        <end position="139"/>
    </location>
</feature>
<protein>
    <recommendedName>
        <fullName evidence="4">HTH marR-type domain-containing protein</fullName>
    </recommendedName>
</protein>
<dbReference type="InterPro" id="IPR036388">
    <property type="entry name" value="WH-like_DNA-bd_sf"/>
</dbReference>
<dbReference type="SUPFAM" id="SSF46785">
    <property type="entry name" value="Winged helix' DNA-binding domain"/>
    <property type="match status" value="1"/>
</dbReference>
<dbReference type="PANTHER" id="PTHR42756:SF1">
    <property type="entry name" value="TRANSCRIPTIONAL REPRESSOR OF EMRAB OPERON"/>
    <property type="match status" value="1"/>
</dbReference>
<accession>A0A8J3I811</accession>
<dbReference type="InterPro" id="IPR036390">
    <property type="entry name" value="WH_DNA-bd_sf"/>
</dbReference>
<gene>
    <name evidence="5" type="ORF">KSX_84940</name>
</gene>
<keyword evidence="6" id="KW-1185">Reference proteome</keyword>
<dbReference type="AlphaFoldDB" id="A0A8J3I811"/>
<comment type="caution">
    <text evidence="5">The sequence shown here is derived from an EMBL/GenBank/DDBJ whole genome shotgun (WGS) entry which is preliminary data.</text>
</comment>
<evidence type="ECO:0000256" key="3">
    <source>
        <dbReference type="ARBA" id="ARBA00023163"/>
    </source>
</evidence>
<keyword evidence="1" id="KW-0805">Transcription regulation</keyword>
<evidence type="ECO:0000259" key="4">
    <source>
        <dbReference type="PROSITE" id="PS50995"/>
    </source>
</evidence>
<evidence type="ECO:0000256" key="1">
    <source>
        <dbReference type="ARBA" id="ARBA00023015"/>
    </source>
</evidence>
<evidence type="ECO:0000313" key="5">
    <source>
        <dbReference type="EMBL" id="GHO50331.1"/>
    </source>
</evidence>
<name>A0A8J3I811_9CHLR</name>
<dbReference type="RefSeq" id="WP_220199371.1">
    <property type="nucleotide sequence ID" value="NZ_BNJF01000008.1"/>
</dbReference>
<keyword evidence="3" id="KW-0804">Transcription</keyword>
<dbReference type="InterPro" id="IPR000835">
    <property type="entry name" value="HTH_MarR-typ"/>
</dbReference>
<keyword evidence="2" id="KW-0238">DNA-binding</keyword>
<dbReference type="SMART" id="SM00347">
    <property type="entry name" value="HTH_MARR"/>
    <property type="match status" value="1"/>
</dbReference>
<evidence type="ECO:0000256" key="2">
    <source>
        <dbReference type="ARBA" id="ARBA00023125"/>
    </source>
</evidence>
<dbReference type="GO" id="GO:0003677">
    <property type="term" value="F:DNA binding"/>
    <property type="evidence" value="ECO:0007669"/>
    <property type="project" value="UniProtKB-KW"/>
</dbReference>
<dbReference type="EMBL" id="BNJF01000008">
    <property type="protein sequence ID" value="GHO50331.1"/>
    <property type="molecule type" value="Genomic_DNA"/>
</dbReference>
<dbReference type="PROSITE" id="PS50995">
    <property type="entry name" value="HTH_MARR_2"/>
    <property type="match status" value="1"/>
</dbReference>